<dbReference type="EMBL" id="CP025012">
    <property type="protein sequence ID" value="AUW43873.1"/>
    <property type="molecule type" value="Genomic_DNA"/>
</dbReference>
<accession>A0A2K9Z6K3</accession>
<dbReference type="Proteomes" id="UP000238523">
    <property type="component" value="Chromosome"/>
</dbReference>
<protein>
    <submittedName>
        <fullName evidence="1">Uncharacterized protein</fullName>
    </submittedName>
</protein>
<organism evidence="1 2">
    <name type="scientific">Rhizobium leguminosarum</name>
    <dbReference type="NCBI Taxonomy" id="384"/>
    <lineage>
        <taxon>Bacteria</taxon>
        <taxon>Pseudomonadati</taxon>
        <taxon>Pseudomonadota</taxon>
        <taxon>Alphaproteobacteria</taxon>
        <taxon>Hyphomicrobiales</taxon>
        <taxon>Rhizobiaceae</taxon>
        <taxon>Rhizobium/Agrobacterium group</taxon>
        <taxon>Rhizobium</taxon>
    </lineage>
</organism>
<dbReference type="AlphaFoldDB" id="A0A2K9Z6K3"/>
<sequence length="113" mass="12386">MTSIFCLSPSRSERTPGARFPAMLAAGIRTGVLERSRGVIRRFQPRAVLSNIDEVLVLYGSVTKLYIAYISIPGGSTWAEGLLPSSPQISRNTASMSKMMKLPPCLIWQNSAR</sequence>
<evidence type="ECO:0000313" key="2">
    <source>
        <dbReference type="Proteomes" id="UP000238523"/>
    </source>
</evidence>
<name>A0A2K9Z6K3_RHILE</name>
<reference evidence="1 2" key="1">
    <citation type="submission" date="2017-11" db="EMBL/GenBank/DDBJ databases">
        <title>Complete genome of Rhizobium leguminosarum Norway, an ineffective micro-symbiont.</title>
        <authorList>
            <person name="Hoffrichter A."/>
            <person name="Liang J."/>
            <person name="Brachmann A."/>
            <person name="Marin M."/>
        </authorList>
    </citation>
    <scope>NUCLEOTIDE SEQUENCE [LARGE SCALE GENOMIC DNA]</scope>
    <source>
        <strain evidence="1 2">Norway</strain>
    </source>
</reference>
<proteinExistence type="predicted"/>
<evidence type="ECO:0000313" key="1">
    <source>
        <dbReference type="EMBL" id="AUW43873.1"/>
    </source>
</evidence>
<gene>
    <name evidence="1" type="ORF">CUJ84_Chr003537</name>
</gene>